<evidence type="ECO:0000256" key="2">
    <source>
        <dbReference type="ARBA" id="ARBA00009466"/>
    </source>
</evidence>
<organism evidence="7 8">
    <name type="scientific">Kingdonia uniflora</name>
    <dbReference type="NCBI Taxonomy" id="39325"/>
    <lineage>
        <taxon>Eukaryota</taxon>
        <taxon>Viridiplantae</taxon>
        <taxon>Streptophyta</taxon>
        <taxon>Embryophyta</taxon>
        <taxon>Tracheophyta</taxon>
        <taxon>Spermatophyta</taxon>
        <taxon>Magnoliopsida</taxon>
        <taxon>Ranunculales</taxon>
        <taxon>Circaeasteraceae</taxon>
        <taxon>Kingdonia</taxon>
    </lineage>
</organism>
<dbReference type="InterPro" id="IPR016024">
    <property type="entry name" value="ARM-type_fold"/>
</dbReference>
<comment type="caution">
    <text evidence="7">The sequence shown here is derived from an EMBL/GenBank/DDBJ whole genome shotgun (WGS) entry which is preliminary data.</text>
</comment>
<feature type="domain" description="Exportin-1 C-terminal" evidence="6">
    <location>
        <begin position="262"/>
        <end position="295"/>
    </location>
</feature>
<comment type="similarity">
    <text evidence="2">Belongs to the exportin family.</text>
</comment>
<keyword evidence="3" id="KW-0813">Transport</keyword>
<evidence type="ECO:0000256" key="1">
    <source>
        <dbReference type="ARBA" id="ARBA00004123"/>
    </source>
</evidence>
<dbReference type="GO" id="GO:0005049">
    <property type="term" value="F:nuclear export signal receptor activity"/>
    <property type="evidence" value="ECO:0007669"/>
    <property type="project" value="InterPro"/>
</dbReference>
<accession>A0A7J7P0Z0</accession>
<dbReference type="InterPro" id="IPR040485">
    <property type="entry name" value="XPO1_repeat_3"/>
</dbReference>
<evidence type="ECO:0000256" key="5">
    <source>
        <dbReference type="ARBA" id="ARBA00023242"/>
    </source>
</evidence>
<evidence type="ECO:0000313" key="7">
    <source>
        <dbReference type="EMBL" id="KAF6173091.1"/>
    </source>
</evidence>
<keyword evidence="8" id="KW-1185">Reference proteome</keyword>
<dbReference type="GO" id="GO:0000056">
    <property type="term" value="P:ribosomal small subunit export from nucleus"/>
    <property type="evidence" value="ECO:0007669"/>
    <property type="project" value="TreeGrafter"/>
</dbReference>
<proteinExistence type="inferred from homology"/>
<dbReference type="GO" id="GO:0006611">
    <property type="term" value="P:protein export from nucleus"/>
    <property type="evidence" value="ECO:0007669"/>
    <property type="project" value="InterPro"/>
</dbReference>
<dbReference type="PANTHER" id="PTHR11223">
    <property type="entry name" value="EXPORTIN 1/5"/>
    <property type="match status" value="1"/>
</dbReference>
<dbReference type="Pfam" id="PF18787">
    <property type="entry name" value="CRM1_repeat_3"/>
    <property type="match status" value="1"/>
</dbReference>
<dbReference type="PANTHER" id="PTHR11223:SF2">
    <property type="entry name" value="EXPORTIN-1"/>
    <property type="match status" value="1"/>
</dbReference>
<sequence>MQVRESYQSSKGNTGYLSQLDHDDTEKQMLNKLTKQLNGEGWSWNNLNMLGWAIGSISGSMAEEQENRFLVMVLRDLLNLCEITKGKDNKAVIASNIMYVVGQYPKFLRAHWKFLKIVVNKLFEFMHESHPGVQDMACDTFLKIVQRCKRKFVIIQVGEHEPFVSELLTGLPTTVMDLELHQIHSFYESVGHIIQAEPDPLKRDKYLQRLMEIPNHKLAEIIGQAWLSVDYLKDQNVIRTVLSILQTNTSVASSLGTFFLTQISLIFLDVLNVYRMYSELISSSIAEGGPHALKTS</sequence>
<evidence type="ECO:0000259" key="6">
    <source>
        <dbReference type="Pfam" id="PF08767"/>
    </source>
</evidence>
<dbReference type="OrthoDB" id="1725789at2759"/>
<gene>
    <name evidence="7" type="ORF">GIB67_004194</name>
</gene>
<keyword evidence="5" id="KW-0539">Nucleus</keyword>
<dbReference type="Pfam" id="PF08767">
    <property type="entry name" value="CRM1_C"/>
    <property type="match status" value="1"/>
</dbReference>
<evidence type="ECO:0000256" key="4">
    <source>
        <dbReference type="ARBA" id="ARBA00022927"/>
    </source>
</evidence>
<evidence type="ECO:0000313" key="8">
    <source>
        <dbReference type="Proteomes" id="UP000541444"/>
    </source>
</evidence>
<dbReference type="Gene3D" id="1.25.10.10">
    <property type="entry name" value="Leucine-rich Repeat Variant"/>
    <property type="match status" value="1"/>
</dbReference>
<protein>
    <recommendedName>
        <fullName evidence="6">Exportin-1 C-terminal domain-containing protein</fullName>
    </recommendedName>
</protein>
<dbReference type="InterPro" id="IPR014877">
    <property type="entry name" value="XPO1_C_dom"/>
</dbReference>
<name>A0A7J7P0Z0_9MAGN</name>
<dbReference type="InterPro" id="IPR045065">
    <property type="entry name" value="XPO1/5"/>
</dbReference>
<dbReference type="SUPFAM" id="SSF48371">
    <property type="entry name" value="ARM repeat"/>
    <property type="match status" value="1"/>
</dbReference>
<reference evidence="7 8" key="1">
    <citation type="journal article" date="2020" name="IScience">
        <title>Genome Sequencing of the Endangered Kingdonia uniflora (Circaeasteraceae, Ranunculales) Reveals Potential Mechanisms of Evolutionary Specialization.</title>
        <authorList>
            <person name="Sun Y."/>
            <person name="Deng T."/>
            <person name="Zhang A."/>
            <person name="Moore M.J."/>
            <person name="Landis J.B."/>
            <person name="Lin N."/>
            <person name="Zhang H."/>
            <person name="Zhang X."/>
            <person name="Huang J."/>
            <person name="Zhang X."/>
            <person name="Sun H."/>
            <person name="Wang H."/>
        </authorList>
    </citation>
    <scope>NUCLEOTIDE SEQUENCE [LARGE SCALE GENOMIC DNA]</scope>
    <source>
        <strain evidence="7">TB1705</strain>
        <tissue evidence="7">Leaf</tissue>
    </source>
</reference>
<dbReference type="GO" id="GO:0005737">
    <property type="term" value="C:cytoplasm"/>
    <property type="evidence" value="ECO:0007669"/>
    <property type="project" value="TreeGrafter"/>
</dbReference>
<dbReference type="AlphaFoldDB" id="A0A7J7P0Z0"/>
<dbReference type="GO" id="GO:0000055">
    <property type="term" value="P:ribosomal large subunit export from nucleus"/>
    <property type="evidence" value="ECO:0007669"/>
    <property type="project" value="TreeGrafter"/>
</dbReference>
<keyword evidence="4" id="KW-0653">Protein transport</keyword>
<dbReference type="Proteomes" id="UP000541444">
    <property type="component" value="Unassembled WGS sequence"/>
</dbReference>
<comment type="subcellular location">
    <subcellularLocation>
        <location evidence="1">Nucleus</location>
    </subcellularLocation>
</comment>
<dbReference type="EMBL" id="JACGCM010000362">
    <property type="protein sequence ID" value="KAF6173091.1"/>
    <property type="molecule type" value="Genomic_DNA"/>
</dbReference>
<dbReference type="GO" id="GO:0005634">
    <property type="term" value="C:nucleus"/>
    <property type="evidence" value="ECO:0007669"/>
    <property type="project" value="UniProtKB-SubCell"/>
</dbReference>
<dbReference type="InterPro" id="IPR011989">
    <property type="entry name" value="ARM-like"/>
</dbReference>
<evidence type="ECO:0000256" key="3">
    <source>
        <dbReference type="ARBA" id="ARBA00022448"/>
    </source>
</evidence>